<reference evidence="1 2" key="1">
    <citation type="journal article" date="2024" name="G3 (Bethesda)">
        <title>Genome assembly of Hibiscus sabdariffa L. provides insights into metabolisms of medicinal natural products.</title>
        <authorList>
            <person name="Kim T."/>
        </authorList>
    </citation>
    <scope>NUCLEOTIDE SEQUENCE [LARGE SCALE GENOMIC DNA]</scope>
    <source>
        <strain evidence="1">TK-2024</strain>
        <tissue evidence="1">Old leaves</tissue>
    </source>
</reference>
<organism evidence="1 2">
    <name type="scientific">Hibiscus sabdariffa</name>
    <name type="common">roselle</name>
    <dbReference type="NCBI Taxonomy" id="183260"/>
    <lineage>
        <taxon>Eukaryota</taxon>
        <taxon>Viridiplantae</taxon>
        <taxon>Streptophyta</taxon>
        <taxon>Embryophyta</taxon>
        <taxon>Tracheophyta</taxon>
        <taxon>Spermatophyta</taxon>
        <taxon>Magnoliopsida</taxon>
        <taxon>eudicotyledons</taxon>
        <taxon>Gunneridae</taxon>
        <taxon>Pentapetalae</taxon>
        <taxon>rosids</taxon>
        <taxon>malvids</taxon>
        <taxon>Malvales</taxon>
        <taxon>Malvaceae</taxon>
        <taxon>Malvoideae</taxon>
        <taxon>Hibiscus</taxon>
    </lineage>
</organism>
<accession>A0ABR2DMC4</accession>
<dbReference type="Proteomes" id="UP001472677">
    <property type="component" value="Unassembled WGS sequence"/>
</dbReference>
<gene>
    <name evidence="1" type="ORF">V6N12_015161</name>
</gene>
<evidence type="ECO:0000313" key="1">
    <source>
        <dbReference type="EMBL" id="KAK8542568.1"/>
    </source>
</evidence>
<dbReference type="EMBL" id="JBBPBM010000024">
    <property type="protein sequence ID" value="KAK8542568.1"/>
    <property type="molecule type" value="Genomic_DNA"/>
</dbReference>
<name>A0ABR2DMC4_9ROSI</name>
<protein>
    <submittedName>
        <fullName evidence="1">Uncharacterized protein</fullName>
    </submittedName>
</protein>
<proteinExistence type="predicted"/>
<evidence type="ECO:0000313" key="2">
    <source>
        <dbReference type="Proteomes" id="UP001472677"/>
    </source>
</evidence>
<comment type="caution">
    <text evidence="1">The sequence shown here is derived from an EMBL/GenBank/DDBJ whole genome shotgun (WGS) entry which is preliminary data.</text>
</comment>
<keyword evidence="2" id="KW-1185">Reference proteome</keyword>
<sequence>MKSASTQQLQMFLLICDSYHHVLESKASESPDREPDGELHGRMGGCLAAEVGADRGSNKRRVAPIYWGSLGSRNAGKRGLTLTAGLDWMAQVTRVDLGVRAIYGGDSRGRQLHHKPMIQRKASATTMPTRGAPGAERAVLAESQSTTTDMAATETAAMLRFLG</sequence>